<keyword evidence="2" id="KW-1185">Reference proteome</keyword>
<name>A0ABR2NQU4_9ROSI</name>
<sequence length="304" mass="34168">MEPRISGRPADLVGRKLGFDNSFQVEAQGFSGGILIIPLAAHQKLVWAHLSRLNPGNRVPWILGGDFNAICKQEKRVGILSHPGFYRSPGMVRRLNNVLSNASVADMIDDIGCWRWPLFERLLPLEVLLRIGAVKPPLGISNDRPGWRSTSNTQFSVRSAFEARKGIPYGPLERIWRVVAEFTGLPRRQNERVFDLVLIHRETILQQSIRMVEVGTSPTSILHVVGNQLPARPHRDVCWSKPPSARTWNVRVTHVVRERNVLADSIVKLVLHDDFIVHRFFEPPVSCVRVLLMDAATGGLLDNG</sequence>
<accession>A0ABR2NQU4</accession>
<reference evidence="1 2" key="1">
    <citation type="journal article" date="2024" name="G3 (Bethesda)">
        <title>Genome assembly of Hibiscus sabdariffa L. provides insights into metabolisms of medicinal natural products.</title>
        <authorList>
            <person name="Kim T."/>
        </authorList>
    </citation>
    <scope>NUCLEOTIDE SEQUENCE [LARGE SCALE GENOMIC DNA]</scope>
    <source>
        <strain evidence="1">TK-2024</strain>
        <tissue evidence="1">Old leaves</tissue>
    </source>
</reference>
<evidence type="ECO:0008006" key="3">
    <source>
        <dbReference type="Google" id="ProtNLM"/>
    </source>
</evidence>
<comment type="caution">
    <text evidence="1">The sequence shown here is derived from an EMBL/GenBank/DDBJ whole genome shotgun (WGS) entry which is preliminary data.</text>
</comment>
<proteinExistence type="predicted"/>
<protein>
    <recommendedName>
        <fullName evidence="3">Endonuclease/exonuclease/phosphatase domain-containing protein</fullName>
    </recommendedName>
</protein>
<evidence type="ECO:0000313" key="1">
    <source>
        <dbReference type="EMBL" id="KAK8978503.1"/>
    </source>
</evidence>
<organism evidence="1 2">
    <name type="scientific">Hibiscus sabdariffa</name>
    <name type="common">roselle</name>
    <dbReference type="NCBI Taxonomy" id="183260"/>
    <lineage>
        <taxon>Eukaryota</taxon>
        <taxon>Viridiplantae</taxon>
        <taxon>Streptophyta</taxon>
        <taxon>Embryophyta</taxon>
        <taxon>Tracheophyta</taxon>
        <taxon>Spermatophyta</taxon>
        <taxon>Magnoliopsida</taxon>
        <taxon>eudicotyledons</taxon>
        <taxon>Gunneridae</taxon>
        <taxon>Pentapetalae</taxon>
        <taxon>rosids</taxon>
        <taxon>malvids</taxon>
        <taxon>Malvales</taxon>
        <taxon>Malvaceae</taxon>
        <taxon>Malvoideae</taxon>
        <taxon>Hibiscus</taxon>
    </lineage>
</organism>
<gene>
    <name evidence="1" type="ORF">V6N11_008813</name>
</gene>
<dbReference type="Proteomes" id="UP001396334">
    <property type="component" value="Unassembled WGS sequence"/>
</dbReference>
<dbReference type="EMBL" id="JBBPBN010000112">
    <property type="protein sequence ID" value="KAK8978503.1"/>
    <property type="molecule type" value="Genomic_DNA"/>
</dbReference>
<evidence type="ECO:0000313" key="2">
    <source>
        <dbReference type="Proteomes" id="UP001396334"/>
    </source>
</evidence>